<dbReference type="Pfam" id="PF13499">
    <property type="entry name" value="EF-hand_7"/>
    <property type="match status" value="1"/>
</dbReference>
<keyword evidence="1" id="KW-0677">Repeat</keyword>
<name>A0ABD2Q8N1_9PLAT</name>
<sequence length="112" mass="13105">MMRKYSPKPDSARKEKEMMDAFKVRSLPPLMFAFQVFDHNNDSVIDFEEIKRTMHFLGEAVTDDEVREMIREADQDQDGYISFDGNALSFSLSVLSIRCCNPRFVYLKLLCH</sequence>
<evidence type="ECO:0000256" key="2">
    <source>
        <dbReference type="ARBA" id="ARBA00022837"/>
    </source>
</evidence>
<dbReference type="SUPFAM" id="SSF47473">
    <property type="entry name" value="EF-hand"/>
    <property type="match status" value="1"/>
</dbReference>
<dbReference type="PANTHER" id="PTHR23050">
    <property type="entry name" value="CALCIUM BINDING PROTEIN"/>
    <property type="match status" value="1"/>
</dbReference>
<dbReference type="PROSITE" id="PS50222">
    <property type="entry name" value="EF_HAND_2"/>
    <property type="match status" value="2"/>
</dbReference>
<keyword evidence="2" id="KW-0106">Calcium</keyword>
<comment type="caution">
    <text evidence="4">The sequence shown here is derived from an EMBL/GenBank/DDBJ whole genome shotgun (WGS) entry which is preliminary data.</text>
</comment>
<dbReference type="InterPro" id="IPR050145">
    <property type="entry name" value="Centrin_CML-like"/>
</dbReference>
<reference evidence="4 5" key="1">
    <citation type="submission" date="2024-11" db="EMBL/GenBank/DDBJ databases">
        <title>Adaptive evolution of stress response genes in parasites aligns with host niche diversity.</title>
        <authorList>
            <person name="Hahn C."/>
            <person name="Resl P."/>
        </authorList>
    </citation>
    <scope>NUCLEOTIDE SEQUENCE [LARGE SCALE GENOMIC DNA]</scope>
    <source>
        <strain evidence="4">EGGRZ-B1_66</strain>
        <tissue evidence="4">Body</tissue>
    </source>
</reference>
<evidence type="ECO:0000256" key="1">
    <source>
        <dbReference type="ARBA" id="ARBA00022737"/>
    </source>
</evidence>
<gene>
    <name evidence="4" type="ORF">Ciccas_005456</name>
</gene>
<dbReference type="Proteomes" id="UP001626550">
    <property type="component" value="Unassembled WGS sequence"/>
</dbReference>
<evidence type="ECO:0000313" key="4">
    <source>
        <dbReference type="EMBL" id="KAL3315902.1"/>
    </source>
</evidence>
<dbReference type="AlphaFoldDB" id="A0ABD2Q8N1"/>
<accession>A0ABD2Q8N1</accession>
<evidence type="ECO:0000313" key="5">
    <source>
        <dbReference type="Proteomes" id="UP001626550"/>
    </source>
</evidence>
<organism evidence="4 5">
    <name type="scientific">Cichlidogyrus casuarinus</name>
    <dbReference type="NCBI Taxonomy" id="1844966"/>
    <lineage>
        <taxon>Eukaryota</taxon>
        <taxon>Metazoa</taxon>
        <taxon>Spiralia</taxon>
        <taxon>Lophotrochozoa</taxon>
        <taxon>Platyhelminthes</taxon>
        <taxon>Monogenea</taxon>
        <taxon>Monopisthocotylea</taxon>
        <taxon>Dactylogyridea</taxon>
        <taxon>Ancyrocephalidae</taxon>
        <taxon>Cichlidogyrus</taxon>
    </lineage>
</organism>
<dbReference type="FunFam" id="1.10.238.10:FF:000003">
    <property type="entry name" value="Calmodulin A"/>
    <property type="match status" value="1"/>
</dbReference>
<dbReference type="EMBL" id="JBJKFK010000642">
    <property type="protein sequence ID" value="KAL3315902.1"/>
    <property type="molecule type" value="Genomic_DNA"/>
</dbReference>
<protein>
    <recommendedName>
        <fullName evidence="3">EF-hand domain-containing protein</fullName>
    </recommendedName>
</protein>
<dbReference type="InterPro" id="IPR011992">
    <property type="entry name" value="EF-hand-dom_pair"/>
</dbReference>
<dbReference type="InterPro" id="IPR002048">
    <property type="entry name" value="EF_hand_dom"/>
</dbReference>
<dbReference type="Gene3D" id="1.10.238.10">
    <property type="entry name" value="EF-hand"/>
    <property type="match status" value="1"/>
</dbReference>
<keyword evidence="5" id="KW-1185">Reference proteome</keyword>
<feature type="domain" description="EF-hand" evidence="3">
    <location>
        <begin position="25"/>
        <end position="60"/>
    </location>
</feature>
<dbReference type="CDD" id="cd00051">
    <property type="entry name" value="EFh"/>
    <property type="match status" value="1"/>
</dbReference>
<evidence type="ECO:0000259" key="3">
    <source>
        <dbReference type="PROSITE" id="PS50222"/>
    </source>
</evidence>
<feature type="domain" description="EF-hand" evidence="3">
    <location>
        <begin position="61"/>
        <end position="84"/>
    </location>
</feature>
<proteinExistence type="predicted"/>